<dbReference type="GO" id="GO:0046872">
    <property type="term" value="F:metal ion binding"/>
    <property type="evidence" value="ECO:0007669"/>
    <property type="project" value="UniProtKB-UniRule"/>
</dbReference>
<dbReference type="STRING" id="571932.SAMN05421743_10556"/>
<dbReference type="SUPFAM" id="SSF111331">
    <property type="entry name" value="NAD kinase/diacylglycerol kinase-like"/>
    <property type="match status" value="1"/>
</dbReference>
<dbReference type="PANTHER" id="PTHR20275:SF9">
    <property type="entry name" value="NAD KINASE 2"/>
    <property type="match status" value="1"/>
</dbReference>
<dbReference type="EMBL" id="FNQR01000005">
    <property type="protein sequence ID" value="SEA48280.1"/>
    <property type="molecule type" value="Genomic_DNA"/>
</dbReference>
<dbReference type="Proteomes" id="UP000198584">
    <property type="component" value="Unassembled WGS sequence"/>
</dbReference>
<evidence type="ECO:0000256" key="5">
    <source>
        <dbReference type="ARBA" id="ARBA00022840"/>
    </source>
</evidence>
<feature type="active site" description="Proton acceptor" evidence="9">
    <location>
        <position position="52"/>
    </location>
</feature>
<accession>A0A1H4BJI5</accession>
<sequence>MSNNRQNLFFYYPPNEELDTKLQPLFELAEKNGFTILNDAKDANIIISVGGDGTFLQAVRKTGFRQDCLYVGIRREDEAGLYCDFNIDDFDTMVDSMVNADLEVRRFPVIEATVNNESTMLCLNECSLRSTLIKTIVVDVFIDDRPFETFRGDGLVVATPTGSTGYNKSTKGAVIDPKLPCFQVSEVASLNNNRYRTLGSPFVLSGERTLKLHVQQDGNDYPIIGMDNEAYSIRNIKELSINLSDRVIKTVKMKDNTFWDRVQRTFL</sequence>
<dbReference type="HAMAP" id="MF_00361">
    <property type="entry name" value="NAD_kinase"/>
    <property type="match status" value="1"/>
</dbReference>
<dbReference type="Gene3D" id="3.40.50.10330">
    <property type="entry name" value="Probable inorganic polyphosphate/atp-NAD kinase, domain 1"/>
    <property type="match status" value="1"/>
</dbReference>
<keyword evidence="4 9" id="KW-0418">Kinase</keyword>
<dbReference type="EC" id="2.7.1.23" evidence="9"/>
<dbReference type="GO" id="GO:0051287">
    <property type="term" value="F:NAD binding"/>
    <property type="evidence" value="ECO:0007669"/>
    <property type="project" value="UniProtKB-ARBA"/>
</dbReference>
<comment type="caution">
    <text evidence="9">Lacks conserved residue(s) required for the propagation of feature annotation.</text>
</comment>
<gene>
    <name evidence="9" type="primary">nadK</name>
    <name evidence="10" type="ORF">SAMN05421743_10556</name>
</gene>
<reference evidence="10 11" key="1">
    <citation type="submission" date="2016-10" db="EMBL/GenBank/DDBJ databases">
        <authorList>
            <person name="de Groot N.N."/>
        </authorList>
    </citation>
    <scope>NUCLEOTIDE SEQUENCE [LARGE SCALE GENOMIC DNA]</scope>
    <source>
        <strain evidence="10 11">CCM7597</strain>
    </source>
</reference>
<evidence type="ECO:0000256" key="6">
    <source>
        <dbReference type="ARBA" id="ARBA00022857"/>
    </source>
</evidence>
<dbReference type="PANTHER" id="PTHR20275">
    <property type="entry name" value="NAD KINASE"/>
    <property type="match status" value="1"/>
</dbReference>
<feature type="binding site" evidence="9">
    <location>
        <begin position="52"/>
        <end position="53"/>
    </location>
    <ligand>
        <name>NAD(+)</name>
        <dbReference type="ChEBI" id="CHEBI:57540"/>
    </ligand>
</feature>
<evidence type="ECO:0000313" key="11">
    <source>
        <dbReference type="Proteomes" id="UP000198584"/>
    </source>
</evidence>
<evidence type="ECO:0000256" key="1">
    <source>
        <dbReference type="ARBA" id="ARBA00022490"/>
    </source>
</evidence>
<evidence type="ECO:0000256" key="9">
    <source>
        <dbReference type="HAMAP-Rule" id="MF_00361"/>
    </source>
</evidence>
<evidence type="ECO:0000256" key="4">
    <source>
        <dbReference type="ARBA" id="ARBA00022777"/>
    </source>
</evidence>
<dbReference type="GO" id="GO:0003951">
    <property type="term" value="F:NAD+ kinase activity"/>
    <property type="evidence" value="ECO:0007669"/>
    <property type="project" value="UniProtKB-UniRule"/>
</dbReference>
<dbReference type="GO" id="GO:0005737">
    <property type="term" value="C:cytoplasm"/>
    <property type="evidence" value="ECO:0007669"/>
    <property type="project" value="UniProtKB-SubCell"/>
</dbReference>
<comment type="cofactor">
    <cofactor evidence="9">
        <name>a divalent metal cation</name>
        <dbReference type="ChEBI" id="CHEBI:60240"/>
    </cofactor>
</comment>
<dbReference type="GO" id="GO:0005524">
    <property type="term" value="F:ATP binding"/>
    <property type="evidence" value="ECO:0007669"/>
    <property type="project" value="UniProtKB-KW"/>
</dbReference>
<evidence type="ECO:0000256" key="2">
    <source>
        <dbReference type="ARBA" id="ARBA00022679"/>
    </source>
</evidence>
<name>A0A1H4BJI5_9BACI</name>
<feature type="binding site" evidence="9">
    <location>
        <position position="153"/>
    </location>
    <ligand>
        <name>NAD(+)</name>
        <dbReference type="ChEBI" id="CHEBI:57540"/>
    </ligand>
</feature>
<dbReference type="InterPro" id="IPR017437">
    <property type="entry name" value="ATP-NAD_kinase_PpnK-typ_C"/>
</dbReference>
<dbReference type="OrthoDB" id="9774737at2"/>
<keyword evidence="2 9" id="KW-0808">Transferase</keyword>
<evidence type="ECO:0000256" key="8">
    <source>
        <dbReference type="ARBA" id="ARBA00047925"/>
    </source>
</evidence>
<dbReference type="GO" id="GO:0019674">
    <property type="term" value="P:NAD+ metabolic process"/>
    <property type="evidence" value="ECO:0007669"/>
    <property type="project" value="InterPro"/>
</dbReference>
<dbReference type="RefSeq" id="WP_093044124.1">
    <property type="nucleotide sequence ID" value="NZ_FNQR01000005.1"/>
</dbReference>
<dbReference type="InterPro" id="IPR017438">
    <property type="entry name" value="ATP-NAD_kinase_N"/>
</dbReference>
<dbReference type="AlphaFoldDB" id="A0A1H4BJI5"/>
<keyword evidence="7 9" id="KW-0520">NAD</keyword>
<keyword evidence="11" id="KW-1185">Reference proteome</keyword>
<evidence type="ECO:0000256" key="7">
    <source>
        <dbReference type="ARBA" id="ARBA00023027"/>
    </source>
</evidence>
<evidence type="ECO:0000256" key="3">
    <source>
        <dbReference type="ARBA" id="ARBA00022741"/>
    </source>
</evidence>
<dbReference type="Pfam" id="PF20143">
    <property type="entry name" value="NAD_kinase_C"/>
    <property type="match status" value="1"/>
</dbReference>
<comment type="catalytic activity">
    <reaction evidence="8 9">
        <text>NAD(+) + ATP = ADP + NADP(+) + H(+)</text>
        <dbReference type="Rhea" id="RHEA:18629"/>
        <dbReference type="ChEBI" id="CHEBI:15378"/>
        <dbReference type="ChEBI" id="CHEBI:30616"/>
        <dbReference type="ChEBI" id="CHEBI:57540"/>
        <dbReference type="ChEBI" id="CHEBI:58349"/>
        <dbReference type="ChEBI" id="CHEBI:456216"/>
        <dbReference type="EC" id="2.7.1.23"/>
    </reaction>
</comment>
<feature type="binding site" evidence="9">
    <location>
        <position position="188"/>
    </location>
    <ligand>
        <name>NAD(+)</name>
        <dbReference type="ChEBI" id="CHEBI:57540"/>
    </ligand>
</feature>
<organism evidence="10 11">
    <name type="scientific">Thalassobacillus cyri</name>
    <dbReference type="NCBI Taxonomy" id="571932"/>
    <lineage>
        <taxon>Bacteria</taxon>
        <taxon>Bacillati</taxon>
        <taxon>Bacillota</taxon>
        <taxon>Bacilli</taxon>
        <taxon>Bacillales</taxon>
        <taxon>Bacillaceae</taxon>
        <taxon>Thalassobacillus</taxon>
    </lineage>
</organism>
<keyword evidence="3 9" id="KW-0547">Nucleotide-binding</keyword>
<dbReference type="NCBIfam" id="NF002902">
    <property type="entry name" value="PRK03501.1"/>
    <property type="match status" value="1"/>
</dbReference>
<comment type="subcellular location">
    <subcellularLocation>
        <location evidence="9">Cytoplasm</location>
    </subcellularLocation>
</comment>
<protein>
    <recommendedName>
        <fullName evidence="9">NAD kinase</fullName>
        <ecNumber evidence="9">2.7.1.23</ecNumber>
    </recommendedName>
    <alternativeName>
        <fullName evidence="9">ATP-dependent NAD kinase</fullName>
    </alternativeName>
</protein>
<keyword evidence="6 9" id="KW-0521">NADP</keyword>
<evidence type="ECO:0000313" key="10">
    <source>
        <dbReference type="EMBL" id="SEA48280.1"/>
    </source>
</evidence>
<comment type="similarity">
    <text evidence="9">Belongs to the NAD kinase family.</text>
</comment>
<dbReference type="InterPro" id="IPR016064">
    <property type="entry name" value="NAD/diacylglycerol_kinase_sf"/>
</dbReference>
<feature type="binding site" evidence="9">
    <location>
        <begin position="164"/>
        <end position="169"/>
    </location>
    <ligand>
        <name>NAD(+)</name>
        <dbReference type="ChEBI" id="CHEBI:57540"/>
    </ligand>
</feature>
<proteinExistence type="inferred from homology"/>
<keyword evidence="5 9" id="KW-0067">ATP-binding</keyword>
<feature type="binding site" evidence="9">
    <location>
        <begin position="124"/>
        <end position="125"/>
    </location>
    <ligand>
        <name>NAD(+)</name>
        <dbReference type="ChEBI" id="CHEBI:57540"/>
    </ligand>
</feature>
<feature type="binding site" evidence="9">
    <location>
        <position position="151"/>
    </location>
    <ligand>
        <name>NAD(+)</name>
        <dbReference type="ChEBI" id="CHEBI:57540"/>
    </ligand>
</feature>
<dbReference type="InterPro" id="IPR002504">
    <property type="entry name" value="NADK"/>
</dbReference>
<dbReference type="GO" id="GO:0006741">
    <property type="term" value="P:NADP+ biosynthetic process"/>
    <property type="evidence" value="ECO:0007669"/>
    <property type="project" value="UniProtKB-UniRule"/>
</dbReference>
<comment type="function">
    <text evidence="9">Involved in the regulation of the intracellular balance of NAD and NADP, and is a key enzyme in the biosynthesis of NADP. Catalyzes specifically the phosphorylation on 2'-hydroxyl of the adenosine moiety of NAD to yield NADP.</text>
</comment>
<keyword evidence="1 9" id="KW-0963">Cytoplasm</keyword>
<dbReference type="Gene3D" id="2.60.200.30">
    <property type="entry name" value="Probable inorganic polyphosphate/atp-NAD kinase, domain 2"/>
    <property type="match status" value="1"/>
</dbReference>